<dbReference type="AlphaFoldDB" id="A0A109UXN0"/>
<feature type="domain" description="AN1-type" evidence="5">
    <location>
        <begin position="9"/>
        <end position="55"/>
    </location>
</feature>
<dbReference type="PROSITE" id="PS51039">
    <property type="entry name" value="ZF_AN1"/>
    <property type="match status" value="1"/>
</dbReference>
<evidence type="ECO:0000256" key="1">
    <source>
        <dbReference type="ARBA" id="ARBA00022723"/>
    </source>
</evidence>
<dbReference type="RefSeq" id="XP_017986385.1">
    <property type="nucleotide sequence ID" value="XM_018130896.1"/>
</dbReference>
<dbReference type="GO" id="GO:0008270">
    <property type="term" value="F:zinc ion binding"/>
    <property type="evidence" value="ECO:0007669"/>
    <property type="project" value="UniProtKB-KW"/>
</dbReference>
<dbReference type="InterPro" id="IPR035896">
    <property type="entry name" value="AN1-like_Znf"/>
</dbReference>
<dbReference type="STRING" id="45286.A0A109UXN0"/>
<dbReference type="Pfam" id="PF01428">
    <property type="entry name" value="zf-AN1"/>
    <property type="match status" value="1"/>
</dbReference>
<dbReference type="Pfam" id="PF25327">
    <property type="entry name" value="UBL_ZFAND1"/>
    <property type="match status" value="1"/>
</dbReference>
<sequence length="263" mass="30278">MTDKETGMLDVGEHCNFCRQIDFLPFRCTVCEYDYCALHRSKESHNCKGLKTPRVERATSAERVSYKKGNGETYFKTLLPGKAEERIKQEVPVPSNQGVKSSLRDRLIKNNNTKALDKLKRFFDKYSSKSKYKMNLTASNKTIQLATMRRNAKGDVKIPQTNRLYVWCYYIDDKEPIEHEIFISKTWPVGRALDSLLHYMKLNNAGMGTTANANERLLLYKKVKDSEWVMLEAANRVSSVITEGDALYVVRGNDVEKLVNQNR</sequence>
<dbReference type="Gene3D" id="4.10.1110.10">
    <property type="entry name" value="AN1-like Zinc finger"/>
    <property type="match status" value="1"/>
</dbReference>
<evidence type="ECO:0000313" key="6">
    <source>
        <dbReference type="EMBL" id="AMD19389.1"/>
    </source>
</evidence>
<gene>
    <name evidence="6" type="ORF">AW171_hschr21217</name>
</gene>
<evidence type="ECO:0000313" key="7">
    <source>
        <dbReference type="Proteomes" id="UP000243052"/>
    </source>
</evidence>
<evidence type="ECO:0000256" key="4">
    <source>
        <dbReference type="PROSITE-ProRule" id="PRU00449"/>
    </source>
</evidence>
<keyword evidence="7" id="KW-1185">Reference proteome</keyword>
<proteinExistence type="predicted"/>
<accession>A0A109UXN0</accession>
<evidence type="ECO:0000256" key="3">
    <source>
        <dbReference type="ARBA" id="ARBA00022833"/>
    </source>
</evidence>
<dbReference type="OrthoDB" id="431929at2759"/>
<protein>
    <submittedName>
        <fullName evidence="6">HBR488Wp</fullName>
    </submittedName>
</protein>
<keyword evidence="1" id="KW-0479">Metal-binding</keyword>
<dbReference type="InterPro" id="IPR000058">
    <property type="entry name" value="Znf_AN1"/>
</dbReference>
<name>A0A109UXN0_9SACH</name>
<evidence type="ECO:0000256" key="2">
    <source>
        <dbReference type="ARBA" id="ARBA00022771"/>
    </source>
</evidence>
<reference evidence="6 7" key="1">
    <citation type="submission" date="2016-01" db="EMBL/GenBank/DDBJ databases">
        <title>Genome sequence of the yeast Holleya sinecauda.</title>
        <authorList>
            <person name="Dietrich F.S."/>
        </authorList>
    </citation>
    <scope>NUCLEOTIDE SEQUENCE [LARGE SCALE GENOMIC DNA]</scope>
    <source>
        <strain evidence="6 7">ATCC 58844</strain>
    </source>
</reference>
<keyword evidence="3" id="KW-0862">Zinc</keyword>
<dbReference type="InterPro" id="IPR057358">
    <property type="entry name" value="UBL_ZFAND1-like"/>
</dbReference>
<dbReference type="PANTHER" id="PTHR14677">
    <property type="entry name" value="ARSENITE INDUCUBLE RNA ASSOCIATED PROTEIN AIP-1-RELATED"/>
    <property type="match status" value="1"/>
</dbReference>
<evidence type="ECO:0000259" key="5">
    <source>
        <dbReference type="PROSITE" id="PS51039"/>
    </source>
</evidence>
<dbReference type="GeneID" id="28721681"/>
<dbReference type="PANTHER" id="PTHR14677:SF40">
    <property type="entry name" value="CDC48-ASSOCIATED UBIQUITIN-LIKE_ZINC FINGER PROTEIN 1"/>
    <property type="match status" value="1"/>
</dbReference>
<organism evidence="6 7">
    <name type="scientific">Eremothecium sinecaudum</name>
    <dbReference type="NCBI Taxonomy" id="45286"/>
    <lineage>
        <taxon>Eukaryota</taxon>
        <taxon>Fungi</taxon>
        <taxon>Dikarya</taxon>
        <taxon>Ascomycota</taxon>
        <taxon>Saccharomycotina</taxon>
        <taxon>Saccharomycetes</taxon>
        <taxon>Saccharomycetales</taxon>
        <taxon>Saccharomycetaceae</taxon>
        <taxon>Eremothecium</taxon>
    </lineage>
</organism>
<dbReference type="GO" id="GO:0005737">
    <property type="term" value="C:cytoplasm"/>
    <property type="evidence" value="ECO:0007669"/>
    <property type="project" value="TreeGrafter"/>
</dbReference>
<keyword evidence="2 4" id="KW-0863">Zinc-finger</keyword>
<dbReference type="EMBL" id="CP014242">
    <property type="protein sequence ID" value="AMD19389.1"/>
    <property type="molecule type" value="Genomic_DNA"/>
</dbReference>
<dbReference type="SUPFAM" id="SSF118310">
    <property type="entry name" value="AN1-like Zinc finger"/>
    <property type="match status" value="1"/>
</dbReference>
<dbReference type="Proteomes" id="UP000243052">
    <property type="component" value="Chromosome ii"/>
</dbReference>
<dbReference type="SMART" id="SM00154">
    <property type="entry name" value="ZnF_AN1"/>
    <property type="match status" value="1"/>
</dbReference>